<dbReference type="EMBL" id="RHJS01000002">
    <property type="protein sequence ID" value="RRK30613.1"/>
    <property type="molecule type" value="Genomic_DNA"/>
</dbReference>
<dbReference type="AlphaFoldDB" id="A0A3R8R297"/>
<name>A0A3R8R297_9FIRM</name>
<reference evidence="1" key="1">
    <citation type="submission" date="2018-10" db="EMBL/GenBank/DDBJ databases">
        <title>Schaedlerella arabinophila gen. nov. sp. nov., isolated from the mouse intestinal tract and comparative analysis with the genome of the closely related altered Schaedler flora strain ASF502.</title>
        <authorList>
            <person name="Miyake S."/>
            <person name="Soh M."/>
            <person name="Seedorf H."/>
        </authorList>
    </citation>
    <scope>NUCLEOTIDE SEQUENCE [LARGE SCALE GENOMIC DNA]</scope>
    <source>
        <strain evidence="1">DSM 106076</strain>
    </source>
</reference>
<protein>
    <submittedName>
        <fullName evidence="1">Uncharacterized protein</fullName>
    </submittedName>
</protein>
<proteinExistence type="predicted"/>
<keyword evidence="2" id="KW-1185">Reference proteome</keyword>
<accession>A0A3R8R297</accession>
<comment type="caution">
    <text evidence="1">The sequence shown here is derived from an EMBL/GenBank/DDBJ whole genome shotgun (WGS) entry which is preliminary data.</text>
</comment>
<sequence length="63" mass="7364">MFCGRDHRYVDTCKGRRSMRSMIQIADLAKIQIEKAQNRDPTAGRMTFSRVYVIIKPWKGAFL</sequence>
<evidence type="ECO:0000313" key="2">
    <source>
        <dbReference type="Proteomes" id="UP000274920"/>
    </source>
</evidence>
<gene>
    <name evidence="1" type="ORF">EBB54_03890</name>
</gene>
<evidence type="ECO:0000313" key="1">
    <source>
        <dbReference type="EMBL" id="RRK30613.1"/>
    </source>
</evidence>
<dbReference type="Proteomes" id="UP000274920">
    <property type="component" value="Unassembled WGS sequence"/>
</dbReference>
<organism evidence="1 2">
    <name type="scientific">Schaedlerella arabinosiphila</name>
    <dbReference type="NCBI Taxonomy" id="2044587"/>
    <lineage>
        <taxon>Bacteria</taxon>
        <taxon>Bacillati</taxon>
        <taxon>Bacillota</taxon>
        <taxon>Clostridia</taxon>
        <taxon>Lachnospirales</taxon>
        <taxon>Lachnospiraceae</taxon>
        <taxon>Schaedlerella</taxon>
    </lineage>
</organism>